<keyword evidence="1" id="KW-0812">Transmembrane</keyword>
<dbReference type="EMBL" id="AAGUDP010000074">
    <property type="protein sequence ID" value="EBS0566363.1"/>
    <property type="molecule type" value="Genomic_DNA"/>
</dbReference>
<protein>
    <submittedName>
        <fullName evidence="2">Uncharacterized protein</fullName>
    </submittedName>
</protein>
<keyword evidence="1" id="KW-0472">Membrane</keyword>
<keyword evidence="1" id="KW-1133">Transmembrane helix</keyword>
<gene>
    <name evidence="2" type="ORF">DTU56_25185</name>
</gene>
<sequence>MNLKLIGGIILAVVLSFGAGMGLNAYNNHQKEEFKKELESSVTTIVQNALDSNFKNINAEYKDAIKKSFDQYLADKKTADDA</sequence>
<name>A0A5U8XYH5_SALMU</name>
<dbReference type="AlphaFoldDB" id="A0A5U8XYH5"/>
<proteinExistence type="predicted"/>
<comment type="caution">
    <text evidence="2">The sequence shown here is derived from an EMBL/GenBank/DDBJ whole genome shotgun (WGS) entry which is preliminary data.</text>
</comment>
<organism evidence="2">
    <name type="scientific">Salmonella muenchen</name>
    <dbReference type="NCBI Taxonomy" id="596"/>
    <lineage>
        <taxon>Bacteria</taxon>
        <taxon>Pseudomonadati</taxon>
        <taxon>Pseudomonadota</taxon>
        <taxon>Gammaproteobacteria</taxon>
        <taxon>Enterobacterales</taxon>
        <taxon>Enterobacteriaceae</taxon>
        <taxon>Salmonella</taxon>
    </lineage>
</organism>
<feature type="transmembrane region" description="Helical" evidence="1">
    <location>
        <begin position="6"/>
        <end position="26"/>
    </location>
</feature>
<feature type="non-terminal residue" evidence="2">
    <location>
        <position position="82"/>
    </location>
</feature>
<reference evidence="2" key="1">
    <citation type="submission" date="2018-07" db="EMBL/GenBank/DDBJ databases">
        <authorList>
            <person name="Ashton P.M."/>
            <person name="Dallman T."/>
            <person name="Nair S."/>
            <person name="De Pinna E."/>
            <person name="Peters T."/>
            <person name="Grant K."/>
        </authorList>
    </citation>
    <scope>NUCLEOTIDE SEQUENCE</scope>
    <source>
        <strain evidence="2">142535</strain>
    </source>
</reference>
<evidence type="ECO:0000313" key="2">
    <source>
        <dbReference type="EMBL" id="EBS0566363.1"/>
    </source>
</evidence>
<evidence type="ECO:0000256" key="1">
    <source>
        <dbReference type="SAM" id="Phobius"/>
    </source>
</evidence>
<accession>A0A5U8XYH5</accession>